<keyword evidence="3" id="KW-0309">Germination</keyword>
<keyword evidence="7" id="KW-0449">Lipoprotein</keyword>
<dbReference type="GO" id="GO:0009847">
    <property type="term" value="P:spore germination"/>
    <property type="evidence" value="ECO:0007669"/>
    <property type="project" value="InterPro"/>
</dbReference>
<evidence type="ECO:0000256" key="7">
    <source>
        <dbReference type="ARBA" id="ARBA00023288"/>
    </source>
</evidence>
<dbReference type="GO" id="GO:0016020">
    <property type="term" value="C:membrane"/>
    <property type="evidence" value="ECO:0007669"/>
    <property type="project" value="UniProtKB-SubCell"/>
</dbReference>
<sequence>MRKPMIFVLKLLLFIAGLLVLGGCWDNKDINHRSLPIIMGVSMQDDKFTVYLDIPQVTQSGQTIDIVSYTGATLNEIVDKISMNMESEVDLLHLKVIVVDKAYAEHGLKDSISSFMRSREISAKTIVVICDEDLGYFFKRLNVLSNREHTFLYDFFRKNAGWNPQIADTRTWQIFRSIDSYTRDVALPIVKSGKTTAIESMGSAIVKNGKMVGRLSPEETLIFNAFNGASSQGKIEVMDHATVKIVDNTLSHQTSFANGKASLTSTINLKVTILDTKGVVSTDLIGQELEELLTTRCNNMIKRLQKYEADILGIGQLFRNKLTREQLTRWRTDYYPSMNIDVKVQSIIQNMGNLKSSAS</sequence>
<evidence type="ECO:0000313" key="10">
    <source>
        <dbReference type="EMBL" id="TBL74613.1"/>
    </source>
</evidence>
<comment type="similarity">
    <text evidence="2">Belongs to the GerABKC lipoprotein family.</text>
</comment>
<evidence type="ECO:0000256" key="2">
    <source>
        <dbReference type="ARBA" id="ARBA00007886"/>
    </source>
</evidence>
<dbReference type="EMBL" id="SIRE01000019">
    <property type="protein sequence ID" value="TBL74613.1"/>
    <property type="molecule type" value="Genomic_DNA"/>
</dbReference>
<evidence type="ECO:0000259" key="9">
    <source>
        <dbReference type="Pfam" id="PF25198"/>
    </source>
</evidence>
<dbReference type="PROSITE" id="PS51257">
    <property type="entry name" value="PROKAR_LIPOPROTEIN"/>
    <property type="match status" value="1"/>
</dbReference>
<gene>
    <name evidence="10" type="ORF">EYB31_25175</name>
</gene>
<dbReference type="Proteomes" id="UP000293142">
    <property type="component" value="Unassembled WGS sequence"/>
</dbReference>
<keyword evidence="6" id="KW-0564">Palmitate</keyword>
<keyword evidence="4" id="KW-0732">Signal</keyword>
<organism evidence="10 11">
    <name type="scientific">Paenibacillus thalictri</name>
    <dbReference type="NCBI Taxonomy" id="2527873"/>
    <lineage>
        <taxon>Bacteria</taxon>
        <taxon>Bacillati</taxon>
        <taxon>Bacillota</taxon>
        <taxon>Bacilli</taxon>
        <taxon>Bacillales</taxon>
        <taxon>Paenibacillaceae</taxon>
        <taxon>Paenibacillus</taxon>
    </lineage>
</organism>
<dbReference type="PANTHER" id="PTHR35789:SF1">
    <property type="entry name" value="SPORE GERMINATION PROTEIN B3"/>
    <property type="match status" value="1"/>
</dbReference>
<dbReference type="NCBIfam" id="TIGR02887">
    <property type="entry name" value="spore_ger_x_C"/>
    <property type="match status" value="1"/>
</dbReference>
<comment type="subcellular location">
    <subcellularLocation>
        <location evidence="1">Membrane</location>
        <topology evidence="1">Lipid-anchor</topology>
    </subcellularLocation>
</comment>
<evidence type="ECO:0000256" key="3">
    <source>
        <dbReference type="ARBA" id="ARBA00022544"/>
    </source>
</evidence>
<evidence type="ECO:0000256" key="4">
    <source>
        <dbReference type="ARBA" id="ARBA00022729"/>
    </source>
</evidence>
<protein>
    <submittedName>
        <fullName evidence="10">Ger(X)C family spore germination protein</fullName>
    </submittedName>
</protein>
<feature type="domain" description="Spore germination GerAC-like C-terminal" evidence="8">
    <location>
        <begin position="201"/>
        <end position="352"/>
    </location>
</feature>
<dbReference type="InterPro" id="IPR038501">
    <property type="entry name" value="Spore_GerAC_C_sf"/>
</dbReference>
<evidence type="ECO:0000256" key="1">
    <source>
        <dbReference type="ARBA" id="ARBA00004635"/>
    </source>
</evidence>
<feature type="domain" description="Spore germination protein N-terminal" evidence="9">
    <location>
        <begin position="26"/>
        <end position="191"/>
    </location>
</feature>
<name>A0A4Q9DMG5_9BACL</name>
<dbReference type="InterPro" id="IPR057336">
    <property type="entry name" value="GerAC_N"/>
</dbReference>
<reference evidence="10 11" key="1">
    <citation type="submission" date="2019-02" db="EMBL/GenBank/DDBJ databases">
        <title>Paenibacillus sp. nov., isolated from surface-sterilized tissue of Thalictrum simplex L.</title>
        <authorList>
            <person name="Tuo L."/>
        </authorList>
    </citation>
    <scope>NUCLEOTIDE SEQUENCE [LARGE SCALE GENOMIC DNA]</scope>
    <source>
        <strain evidence="10 11">N2SHLJ1</strain>
    </source>
</reference>
<evidence type="ECO:0000256" key="5">
    <source>
        <dbReference type="ARBA" id="ARBA00023136"/>
    </source>
</evidence>
<dbReference type="InterPro" id="IPR046953">
    <property type="entry name" value="Spore_GerAC-like_C"/>
</dbReference>
<dbReference type="PANTHER" id="PTHR35789">
    <property type="entry name" value="SPORE GERMINATION PROTEIN B3"/>
    <property type="match status" value="1"/>
</dbReference>
<evidence type="ECO:0000259" key="8">
    <source>
        <dbReference type="Pfam" id="PF05504"/>
    </source>
</evidence>
<evidence type="ECO:0000313" key="11">
    <source>
        <dbReference type="Proteomes" id="UP000293142"/>
    </source>
</evidence>
<comment type="caution">
    <text evidence="10">The sequence shown here is derived from an EMBL/GenBank/DDBJ whole genome shotgun (WGS) entry which is preliminary data.</text>
</comment>
<keyword evidence="5" id="KW-0472">Membrane</keyword>
<dbReference type="OrthoDB" id="9816067at2"/>
<dbReference type="Pfam" id="PF25198">
    <property type="entry name" value="Spore_GerAC_N"/>
    <property type="match status" value="1"/>
</dbReference>
<accession>A0A4Q9DMG5</accession>
<dbReference type="Pfam" id="PF05504">
    <property type="entry name" value="Spore_GerAC"/>
    <property type="match status" value="1"/>
</dbReference>
<dbReference type="InterPro" id="IPR008844">
    <property type="entry name" value="Spore_GerAC-like"/>
</dbReference>
<keyword evidence="11" id="KW-1185">Reference proteome</keyword>
<evidence type="ECO:0000256" key="6">
    <source>
        <dbReference type="ARBA" id="ARBA00023139"/>
    </source>
</evidence>
<dbReference type="Gene3D" id="3.30.300.210">
    <property type="entry name" value="Nutrient germinant receptor protein C, domain 3"/>
    <property type="match status" value="1"/>
</dbReference>
<dbReference type="AlphaFoldDB" id="A0A4Q9DMG5"/>
<proteinExistence type="inferred from homology"/>